<feature type="domain" description="HTH-like" evidence="1">
    <location>
        <begin position="33"/>
        <end position="87"/>
    </location>
</feature>
<name>A0A518H0N5_9BACT</name>
<dbReference type="KEGG" id="tpla:ElP_22670"/>
<dbReference type="InterPro" id="IPR011518">
    <property type="entry name" value="Transposase_36"/>
</dbReference>
<organism evidence="2 3">
    <name type="scientific">Tautonia plasticadhaerens</name>
    <dbReference type="NCBI Taxonomy" id="2527974"/>
    <lineage>
        <taxon>Bacteria</taxon>
        <taxon>Pseudomonadati</taxon>
        <taxon>Planctomycetota</taxon>
        <taxon>Planctomycetia</taxon>
        <taxon>Isosphaerales</taxon>
        <taxon>Isosphaeraceae</taxon>
        <taxon>Tautonia</taxon>
    </lineage>
</organism>
<sequence length="273" mass="31176">MLGPDRVSRRRACKVLGQARSTQRRAPAVPDDEARLVARMVELACEYGRYGHRRVTALLRAEGFDVNRKRLGRLWRREGLKVPAKQPKRGRLWLNDGSCVRLRPGHKDHARSYDFVQARTRDGRAFRMRTVIDEHTRECLAIAVARELKADGGGSNGSRRRLWKVELQGLADETGLSISACHFPPGTSKWNEIEHRMFCHITGNWRGRPLVSREVVVDLIGSTRTKTGLEIRAELDVGSDPVGRGAREQQMEGLPVKREKFHGEWNYTIRPRE</sequence>
<dbReference type="AlphaFoldDB" id="A0A518H0N5"/>
<protein>
    <submittedName>
        <fullName evidence="2">Rhodopirellula transposase</fullName>
    </submittedName>
</protein>
<keyword evidence="3" id="KW-1185">Reference proteome</keyword>
<dbReference type="EMBL" id="CP036426">
    <property type="protein sequence ID" value="QDV34381.1"/>
    <property type="molecule type" value="Genomic_DNA"/>
</dbReference>
<gene>
    <name evidence="2" type="ORF">ElP_22670</name>
</gene>
<dbReference type="PANTHER" id="PTHR47515:SF1">
    <property type="entry name" value="BLR2054 PROTEIN"/>
    <property type="match status" value="1"/>
</dbReference>
<reference evidence="2 3" key="1">
    <citation type="submission" date="2019-02" db="EMBL/GenBank/DDBJ databases">
        <title>Deep-cultivation of Planctomycetes and their phenomic and genomic characterization uncovers novel biology.</title>
        <authorList>
            <person name="Wiegand S."/>
            <person name="Jogler M."/>
            <person name="Boedeker C."/>
            <person name="Pinto D."/>
            <person name="Vollmers J."/>
            <person name="Rivas-Marin E."/>
            <person name="Kohn T."/>
            <person name="Peeters S.H."/>
            <person name="Heuer A."/>
            <person name="Rast P."/>
            <person name="Oberbeckmann S."/>
            <person name="Bunk B."/>
            <person name="Jeske O."/>
            <person name="Meyerdierks A."/>
            <person name="Storesund J.E."/>
            <person name="Kallscheuer N."/>
            <person name="Luecker S."/>
            <person name="Lage O.M."/>
            <person name="Pohl T."/>
            <person name="Merkel B.J."/>
            <person name="Hornburger P."/>
            <person name="Mueller R.-W."/>
            <person name="Bruemmer F."/>
            <person name="Labrenz M."/>
            <person name="Spormann A.M."/>
            <person name="Op den Camp H."/>
            <person name="Overmann J."/>
            <person name="Amann R."/>
            <person name="Jetten M.S.M."/>
            <person name="Mascher T."/>
            <person name="Medema M.H."/>
            <person name="Devos D.P."/>
            <person name="Kaster A.-K."/>
            <person name="Ovreas L."/>
            <person name="Rohde M."/>
            <person name="Galperin M.Y."/>
            <person name="Jogler C."/>
        </authorList>
    </citation>
    <scope>NUCLEOTIDE SEQUENCE [LARGE SCALE GENOMIC DNA]</scope>
    <source>
        <strain evidence="2 3">ElP</strain>
    </source>
</reference>
<dbReference type="OrthoDB" id="278400at2"/>
<evidence type="ECO:0000259" key="1">
    <source>
        <dbReference type="Pfam" id="PF13276"/>
    </source>
</evidence>
<dbReference type="InterPro" id="IPR025948">
    <property type="entry name" value="HTH-like_dom"/>
</dbReference>
<dbReference type="PANTHER" id="PTHR47515">
    <property type="entry name" value="LOW CALCIUM RESPONSE LOCUS PROTEIN T"/>
    <property type="match status" value="1"/>
</dbReference>
<accession>A0A518H0N5</accession>
<proteinExistence type="predicted"/>
<dbReference type="Pfam" id="PF13276">
    <property type="entry name" value="HTH_21"/>
    <property type="match status" value="1"/>
</dbReference>
<evidence type="ECO:0000313" key="2">
    <source>
        <dbReference type="EMBL" id="QDV34381.1"/>
    </source>
</evidence>
<evidence type="ECO:0000313" key="3">
    <source>
        <dbReference type="Proteomes" id="UP000317835"/>
    </source>
</evidence>
<dbReference type="Pfam" id="PF07592">
    <property type="entry name" value="DDE_Tnp_ISAZ013"/>
    <property type="match status" value="1"/>
</dbReference>
<dbReference type="Proteomes" id="UP000317835">
    <property type="component" value="Chromosome"/>
</dbReference>